<organism evidence="2 3">
    <name type="scientific">Actinoplanes cyaneus</name>
    <dbReference type="NCBI Taxonomy" id="52696"/>
    <lineage>
        <taxon>Bacteria</taxon>
        <taxon>Bacillati</taxon>
        <taxon>Actinomycetota</taxon>
        <taxon>Actinomycetes</taxon>
        <taxon>Micromonosporales</taxon>
        <taxon>Micromonosporaceae</taxon>
        <taxon>Actinoplanes</taxon>
    </lineage>
</organism>
<name>A0A919IKX3_9ACTN</name>
<evidence type="ECO:0000313" key="2">
    <source>
        <dbReference type="EMBL" id="GID66242.1"/>
    </source>
</evidence>
<evidence type="ECO:0000313" key="3">
    <source>
        <dbReference type="Proteomes" id="UP000619479"/>
    </source>
</evidence>
<reference evidence="2" key="1">
    <citation type="submission" date="2021-01" db="EMBL/GenBank/DDBJ databases">
        <title>Whole genome shotgun sequence of Actinoplanes cyaneus NBRC 14990.</title>
        <authorList>
            <person name="Komaki H."/>
            <person name="Tamura T."/>
        </authorList>
    </citation>
    <scope>NUCLEOTIDE SEQUENCE</scope>
    <source>
        <strain evidence="2">NBRC 14990</strain>
    </source>
</reference>
<feature type="chain" id="PRO_5036928550" description="Ribosomally synthesized peptide with SipW-like signal peptide" evidence="1">
    <location>
        <begin position="28"/>
        <end position="160"/>
    </location>
</feature>
<comment type="caution">
    <text evidence="2">The sequence shown here is derived from an EMBL/GenBank/DDBJ whole genome shotgun (WGS) entry which is preliminary data.</text>
</comment>
<dbReference type="EMBL" id="BOMH01000031">
    <property type="protein sequence ID" value="GID66242.1"/>
    <property type="molecule type" value="Genomic_DNA"/>
</dbReference>
<evidence type="ECO:0008006" key="4">
    <source>
        <dbReference type="Google" id="ProtNLM"/>
    </source>
</evidence>
<keyword evidence="3" id="KW-1185">Reference proteome</keyword>
<sequence>MRKLSKRSTAVIAGVAVVAIGGGAAWAANGWNIGGSGSADAEAATITDLTATSTLAGKIYPGVTTKVNSGVINLNDFPVQLTASSAAVTSFDGTADPTCKSALAANPGIFTTTFPDSPTIPAKATSAVPIESTVTIGDLPQACAGKAIKINYTFQGVSKA</sequence>
<keyword evidence="1" id="KW-0732">Signal</keyword>
<dbReference type="AlphaFoldDB" id="A0A919IKX3"/>
<accession>A0A919IKX3</accession>
<proteinExistence type="predicted"/>
<gene>
    <name evidence="2" type="ORF">Acy02nite_41230</name>
</gene>
<dbReference type="Proteomes" id="UP000619479">
    <property type="component" value="Unassembled WGS sequence"/>
</dbReference>
<evidence type="ECO:0000256" key="1">
    <source>
        <dbReference type="SAM" id="SignalP"/>
    </source>
</evidence>
<dbReference type="RefSeq" id="WP_203742806.1">
    <property type="nucleotide sequence ID" value="NZ_BAAAUC010000014.1"/>
</dbReference>
<feature type="signal peptide" evidence="1">
    <location>
        <begin position="1"/>
        <end position="27"/>
    </location>
</feature>
<protein>
    <recommendedName>
        <fullName evidence="4">Ribosomally synthesized peptide with SipW-like signal peptide</fullName>
    </recommendedName>
</protein>